<dbReference type="PANTHER" id="PTHR30055:SF238">
    <property type="entry name" value="MYCOFACTOCIN BIOSYNTHESIS TRANSCRIPTIONAL REGULATOR MFTR-RELATED"/>
    <property type="match status" value="1"/>
</dbReference>
<dbReference type="RefSeq" id="WP_256647978.1">
    <property type="nucleotide sequence ID" value="NZ_JANIAA010000001.1"/>
</dbReference>
<comment type="caution">
    <text evidence="6">The sequence shown here is derived from an EMBL/GenBank/DDBJ whole genome shotgun (WGS) entry which is preliminary data.</text>
</comment>
<dbReference type="EMBL" id="JANIAA010000001">
    <property type="protein sequence ID" value="MCQ8186775.1"/>
    <property type="molecule type" value="Genomic_DNA"/>
</dbReference>
<feature type="DNA-binding region" description="H-T-H motif" evidence="4">
    <location>
        <begin position="29"/>
        <end position="48"/>
    </location>
</feature>
<dbReference type="InterPro" id="IPR050109">
    <property type="entry name" value="HTH-type_TetR-like_transc_reg"/>
</dbReference>
<keyword evidence="1" id="KW-0805">Transcription regulation</keyword>
<dbReference type="Proteomes" id="UP001204746">
    <property type="component" value="Unassembled WGS sequence"/>
</dbReference>
<evidence type="ECO:0000313" key="7">
    <source>
        <dbReference type="Proteomes" id="UP001204746"/>
    </source>
</evidence>
<evidence type="ECO:0000313" key="6">
    <source>
        <dbReference type="EMBL" id="MCQ8186775.1"/>
    </source>
</evidence>
<gene>
    <name evidence="6" type="ORF">NP777_00605</name>
</gene>
<feature type="domain" description="HTH tetR-type" evidence="5">
    <location>
        <begin position="6"/>
        <end position="66"/>
    </location>
</feature>
<dbReference type="InterPro" id="IPR009057">
    <property type="entry name" value="Homeodomain-like_sf"/>
</dbReference>
<dbReference type="PRINTS" id="PR00455">
    <property type="entry name" value="HTHTETR"/>
</dbReference>
<dbReference type="Gene3D" id="1.10.357.10">
    <property type="entry name" value="Tetracycline Repressor, domain 2"/>
    <property type="match status" value="1"/>
</dbReference>
<evidence type="ECO:0000256" key="1">
    <source>
        <dbReference type="ARBA" id="ARBA00023015"/>
    </source>
</evidence>
<accession>A0ABT1UNS4</accession>
<keyword evidence="7" id="KW-1185">Reference proteome</keyword>
<keyword evidence="3" id="KW-0804">Transcription</keyword>
<protein>
    <submittedName>
        <fullName evidence="6">TetR family transcriptional regulator</fullName>
    </submittedName>
</protein>
<reference evidence="6 7" key="1">
    <citation type="submission" date="2022-07" db="EMBL/GenBank/DDBJ databases">
        <authorList>
            <person name="Phongsopitanun W."/>
            <person name="Tanasupawat S."/>
        </authorList>
    </citation>
    <scope>NUCLEOTIDE SEQUENCE [LARGE SCALE GENOMIC DNA]</scope>
    <source>
        <strain evidence="6 7">RCU-064</strain>
    </source>
</reference>
<organism evidence="6 7">
    <name type="scientific">Streptomyces rugosispiralis</name>
    <dbReference type="NCBI Taxonomy" id="2967341"/>
    <lineage>
        <taxon>Bacteria</taxon>
        <taxon>Bacillati</taxon>
        <taxon>Actinomycetota</taxon>
        <taxon>Actinomycetes</taxon>
        <taxon>Kitasatosporales</taxon>
        <taxon>Streptomycetaceae</taxon>
        <taxon>Streptomyces</taxon>
    </lineage>
</organism>
<dbReference type="PROSITE" id="PS50977">
    <property type="entry name" value="HTH_TETR_2"/>
    <property type="match status" value="1"/>
</dbReference>
<evidence type="ECO:0000256" key="4">
    <source>
        <dbReference type="PROSITE-ProRule" id="PRU00335"/>
    </source>
</evidence>
<proteinExistence type="predicted"/>
<dbReference type="PANTHER" id="PTHR30055">
    <property type="entry name" value="HTH-TYPE TRANSCRIPTIONAL REGULATOR RUTR"/>
    <property type="match status" value="1"/>
</dbReference>
<dbReference type="Pfam" id="PF00440">
    <property type="entry name" value="TetR_N"/>
    <property type="match status" value="1"/>
</dbReference>
<evidence type="ECO:0000256" key="2">
    <source>
        <dbReference type="ARBA" id="ARBA00023125"/>
    </source>
</evidence>
<sequence>MARWDPGTEERLRKAALELFTERGYDQVTVTHIAERAGITRRTYFRYFPDKREVLFAHSDELAPAVAEAVRSAAPGTGDMAAVLNALATVGTYLTEHAKDPAQRQAVIRSSPELEERERTKLAALTDALQSALTSRGTANAQARAVAQLASLVFANAFTQWIELGGATGFRDCLRNATNTLREALATD</sequence>
<dbReference type="SUPFAM" id="SSF46689">
    <property type="entry name" value="Homeodomain-like"/>
    <property type="match status" value="1"/>
</dbReference>
<evidence type="ECO:0000259" key="5">
    <source>
        <dbReference type="PROSITE" id="PS50977"/>
    </source>
</evidence>
<name>A0ABT1UNS4_9ACTN</name>
<keyword evidence="2 4" id="KW-0238">DNA-binding</keyword>
<dbReference type="InterPro" id="IPR001647">
    <property type="entry name" value="HTH_TetR"/>
</dbReference>
<evidence type="ECO:0000256" key="3">
    <source>
        <dbReference type="ARBA" id="ARBA00023163"/>
    </source>
</evidence>